<dbReference type="SMART" id="SM00448">
    <property type="entry name" value="REC"/>
    <property type="match status" value="1"/>
</dbReference>
<keyword evidence="1 2" id="KW-0597">Phosphoprotein</keyword>
<name>A0A7W7H351_9ACTN</name>
<dbReference type="PANTHER" id="PTHR44591:SF20">
    <property type="entry name" value="PROTEIN PILH"/>
    <property type="match status" value="1"/>
</dbReference>
<organism evidence="4 5">
    <name type="scientific">Actinoplanes octamycinicus</name>
    <dbReference type="NCBI Taxonomy" id="135948"/>
    <lineage>
        <taxon>Bacteria</taxon>
        <taxon>Bacillati</taxon>
        <taxon>Actinomycetota</taxon>
        <taxon>Actinomycetes</taxon>
        <taxon>Micromonosporales</taxon>
        <taxon>Micromonosporaceae</taxon>
        <taxon>Actinoplanes</taxon>
    </lineage>
</organism>
<dbReference type="Gene3D" id="3.40.50.2300">
    <property type="match status" value="1"/>
</dbReference>
<dbReference type="AlphaFoldDB" id="A0A7W7H351"/>
<feature type="domain" description="Response regulatory" evidence="3">
    <location>
        <begin position="3"/>
        <end position="117"/>
    </location>
</feature>
<evidence type="ECO:0000259" key="3">
    <source>
        <dbReference type="PROSITE" id="PS50110"/>
    </source>
</evidence>
<dbReference type="PROSITE" id="PS50110">
    <property type="entry name" value="RESPONSE_REGULATORY"/>
    <property type="match status" value="1"/>
</dbReference>
<dbReference type="Proteomes" id="UP000546162">
    <property type="component" value="Unassembled WGS sequence"/>
</dbReference>
<protein>
    <submittedName>
        <fullName evidence="4">Twitching motility two-component system response regulator PilH</fullName>
    </submittedName>
</protein>
<reference evidence="4 5" key="1">
    <citation type="submission" date="2020-08" db="EMBL/GenBank/DDBJ databases">
        <title>Sequencing the genomes of 1000 actinobacteria strains.</title>
        <authorList>
            <person name="Klenk H.-P."/>
        </authorList>
    </citation>
    <scope>NUCLEOTIDE SEQUENCE [LARGE SCALE GENOMIC DNA]</scope>
    <source>
        <strain evidence="4 5">DSM 45809</strain>
    </source>
</reference>
<evidence type="ECO:0000313" key="4">
    <source>
        <dbReference type="EMBL" id="MBB4743126.1"/>
    </source>
</evidence>
<dbReference type="RefSeq" id="WP_185043435.1">
    <property type="nucleotide sequence ID" value="NZ_BAABFG010000005.1"/>
</dbReference>
<evidence type="ECO:0000256" key="1">
    <source>
        <dbReference type="ARBA" id="ARBA00022553"/>
    </source>
</evidence>
<dbReference type="PANTHER" id="PTHR44591">
    <property type="entry name" value="STRESS RESPONSE REGULATOR PROTEIN 1"/>
    <property type="match status" value="1"/>
</dbReference>
<dbReference type="SUPFAM" id="SSF52172">
    <property type="entry name" value="CheY-like"/>
    <property type="match status" value="1"/>
</dbReference>
<comment type="caution">
    <text evidence="4">The sequence shown here is derived from an EMBL/GenBank/DDBJ whole genome shotgun (WGS) entry which is preliminary data.</text>
</comment>
<dbReference type="InterPro" id="IPR050595">
    <property type="entry name" value="Bact_response_regulator"/>
</dbReference>
<dbReference type="GO" id="GO:0000160">
    <property type="term" value="P:phosphorelay signal transduction system"/>
    <property type="evidence" value="ECO:0007669"/>
    <property type="project" value="InterPro"/>
</dbReference>
<dbReference type="Pfam" id="PF00072">
    <property type="entry name" value="Response_reg"/>
    <property type="match status" value="1"/>
</dbReference>
<accession>A0A7W7H351</accession>
<keyword evidence="5" id="KW-1185">Reference proteome</keyword>
<feature type="modified residue" description="4-aspartylphosphate" evidence="2">
    <location>
        <position position="52"/>
    </location>
</feature>
<gene>
    <name evidence="4" type="ORF">BJY16_006585</name>
</gene>
<sequence length="131" mass="14055">MATIVLADDERDILAVTQRLLTRAGHEVVVAADGAAAWEAIQRVRPDIVVSDIDMPIMSGTDLCARIREHAETRGLPVIFISGSLMPGDTEAVAQATAVLRKPFLARELTSCVEKVLQAGHVEGQEPTICP</sequence>
<evidence type="ECO:0000313" key="5">
    <source>
        <dbReference type="Proteomes" id="UP000546162"/>
    </source>
</evidence>
<dbReference type="InterPro" id="IPR011006">
    <property type="entry name" value="CheY-like_superfamily"/>
</dbReference>
<dbReference type="CDD" id="cd00156">
    <property type="entry name" value="REC"/>
    <property type="match status" value="1"/>
</dbReference>
<proteinExistence type="predicted"/>
<dbReference type="InterPro" id="IPR001789">
    <property type="entry name" value="Sig_transdc_resp-reg_receiver"/>
</dbReference>
<evidence type="ECO:0000256" key="2">
    <source>
        <dbReference type="PROSITE-ProRule" id="PRU00169"/>
    </source>
</evidence>
<dbReference type="EMBL" id="JACHNB010000001">
    <property type="protein sequence ID" value="MBB4743126.1"/>
    <property type="molecule type" value="Genomic_DNA"/>
</dbReference>